<reference evidence="2 3" key="1">
    <citation type="submission" date="2016-12" db="EMBL/GenBank/DDBJ databases">
        <title>Draft genome sequence of Fusarium oxysporum causing rot on Narcissus.</title>
        <authorList>
            <person name="Armitage A.D."/>
            <person name="Taylor A."/>
            <person name="Clarkson J.P."/>
            <person name="Harrison R.J."/>
            <person name="Jackson A.C."/>
        </authorList>
    </citation>
    <scope>NUCLEOTIDE SEQUENCE [LARGE SCALE GENOMIC DNA]</scope>
    <source>
        <strain evidence="2 3">N139</strain>
    </source>
</reference>
<sequence>MNGFEKSGIFPVDGSHVIHTLREKKRDLLATSTPALQSLLPKETRFSDAREVSRHIRHKYRPDFSSPTRQPFTIIDDVLAEAVTLSNFAESHIKSRQQRIAATSTKRRARRPVKPSGQYLNSVTVRQVRESLETSTQKERDEKIRRQKRDIERIQKQHFEQYREEWRSQWKFDINNNGRPVHISFERWLQWSGKKRDDDVISIPDPSPRASPTPQESWYYDITPSAATRRFHERLREATRAGVYRSPLQEMPFPLSSDGVGFRISNTQGEHYTNNDIITGDTDESEADDDGIETLDLTQEAMEEPELPPLPPPSPTRDQAGGPFHFHPRSLL</sequence>
<accession>A0A4Q2UTJ4</accession>
<evidence type="ECO:0000313" key="2">
    <source>
        <dbReference type="EMBL" id="RYC77565.1"/>
    </source>
</evidence>
<evidence type="ECO:0000313" key="3">
    <source>
        <dbReference type="Proteomes" id="UP000290540"/>
    </source>
</evidence>
<gene>
    <name evidence="2" type="ORF">BFJ63_vAg19561</name>
</gene>
<dbReference type="Proteomes" id="UP000290540">
    <property type="component" value="Unassembled WGS sequence"/>
</dbReference>
<comment type="caution">
    <text evidence="2">The sequence shown here is derived from an EMBL/GenBank/DDBJ whole genome shotgun (WGS) entry which is preliminary data.</text>
</comment>
<evidence type="ECO:0000256" key="1">
    <source>
        <dbReference type="SAM" id="MobiDB-lite"/>
    </source>
</evidence>
<name>A0A4Q2UTJ4_FUSOX</name>
<feature type="region of interest" description="Disordered" evidence="1">
    <location>
        <begin position="94"/>
        <end position="118"/>
    </location>
</feature>
<organism evidence="2 3">
    <name type="scientific">Fusarium oxysporum f. sp. narcissi</name>
    <dbReference type="NCBI Taxonomy" id="451672"/>
    <lineage>
        <taxon>Eukaryota</taxon>
        <taxon>Fungi</taxon>
        <taxon>Dikarya</taxon>
        <taxon>Ascomycota</taxon>
        <taxon>Pezizomycotina</taxon>
        <taxon>Sordariomycetes</taxon>
        <taxon>Hypocreomycetidae</taxon>
        <taxon>Hypocreales</taxon>
        <taxon>Nectriaceae</taxon>
        <taxon>Fusarium</taxon>
        <taxon>Fusarium oxysporum species complex</taxon>
    </lineage>
</organism>
<proteinExistence type="predicted"/>
<dbReference type="EMBL" id="MQTW01002083">
    <property type="protein sequence ID" value="RYC77565.1"/>
    <property type="molecule type" value="Genomic_DNA"/>
</dbReference>
<dbReference type="AlphaFoldDB" id="A0A4Q2UTJ4"/>
<protein>
    <submittedName>
        <fullName evidence="2">Uncharacterized protein</fullName>
    </submittedName>
</protein>
<feature type="region of interest" description="Disordered" evidence="1">
    <location>
        <begin position="273"/>
        <end position="332"/>
    </location>
</feature>
<feature type="compositionally biased region" description="Acidic residues" evidence="1">
    <location>
        <begin position="281"/>
        <end position="293"/>
    </location>
</feature>